<dbReference type="Pfam" id="PF04393">
    <property type="entry name" value="DUF535"/>
    <property type="match status" value="1"/>
</dbReference>
<dbReference type="OrthoDB" id="6835762at2"/>
<comment type="caution">
    <text evidence="1">The sequence shown here is derived from an EMBL/GenBank/DDBJ whole genome shotgun (WGS) entry which is preliminary data.</text>
</comment>
<dbReference type="InterPro" id="IPR007488">
    <property type="entry name" value="DUF535"/>
</dbReference>
<reference evidence="1 2" key="1">
    <citation type="submission" date="2017-10" db="EMBL/GenBank/DDBJ databases">
        <title>Nyctiphanis sp. nov., isolated from the stomach of the euphausiid Nyctiphanes simplex (Hansen, 1911) in the Gulf of California.</title>
        <authorList>
            <person name="Gomez-Gil B."/>
            <person name="Aguilar-Mendez M."/>
            <person name="Lopez-Cortes A."/>
            <person name="Gomez-Gutierrez J."/>
            <person name="Roque A."/>
            <person name="Lang E."/>
            <person name="Gonzalez-Castillo A."/>
        </authorList>
    </citation>
    <scope>NUCLEOTIDE SEQUENCE [LARGE SCALE GENOMIC DNA]</scope>
    <source>
        <strain evidence="1 2">CAIM 600</strain>
    </source>
</reference>
<keyword evidence="2" id="KW-1185">Reference proteome</keyword>
<dbReference type="GO" id="GO:0006974">
    <property type="term" value="P:DNA damage response"/>
    <property type="evidence" value="ECO:0007669"/>
    <property type="project" value="TreeGrafter"/>
</dbReference>
<dbReference type="EMBL" id="PEIB01000001">
    <property type="protein sequence ID" value="RXJ74833.1"/>
    <property type="molecule type" value="Genomic_DNA"/>
</dbReference>
<dbReference type="AlphaFoldDB" id="A0A4Q0YVE0"/>
<name>A0A4Q0YVE0_9GAMM</name>
<dbReference type="Proteomes" id="UP000290287">
    <property type="component" value="Unassembled WGS sequence"/>
</dbReference>
<evidence type="ECO:0000313" key="1">
    <source>
        <dbReference type="EMBL" id="RXJ74833.1"/>
    </source>
</evidence>
<dbReference type="PANTHER" id="PTHR38785:SF1">
    <property type="entry name" value="HOMOLOG OF VIRK"/>
    <property type="match status" value="1"/>
</dbReference>
<organism evidence="1 2">
    <name type="scientific">Veronia nyctiphanis</name>
    <dbReference type="NCBI Taxonomy" id="1278244"/>
    <lineage>
        <taxon>Bacteria</taxon>
        <taxon>Pseudomonadati</taxon>
        <taxon>Pseudomonadota</taxon>
        <taxon>Gammaproteobacteria</taxon>
        <taxon>Vibrionales</taxon>
        <taxon>Vibrionaceae</taxon>
        <taxon>Veronia</taxon>
    </lineage>
</organism>
<gene>
    <name evidence="1" type="ORF">CS022_01045</name>
</gene>
<evidence type="ECO:0008006" key="3">
    <source>
        <dbReference type="Google" id="ProtNLM"/>
    </source>
</evidence>
<accession>A0A4Q0YVE0</accession>
<protein>
    <recommendedName>
        <fullName evidence="3">DUF535 domain-containing protein</fullName>
    </recommendedName>
</protein>
<sequence>MWGMKNPVTIKKTLETFSSPMLQSILKDNRHFYEKPLKPYLGLNIKPGQRAEIISQHYKMLEQTFGENLEKFYTEQGYEILNFLDREENSYRVVLRYQTSQSREGDLMLALLDSQHQLVYSIAFSIGGETNKTLYIGALQGPTNHVDNRSEVIKTLTRSLHGLRTKSLMVEVALMVARELGCQSVQAISNKGHIYQALRYMGSKRNKVGFDHDALWDEFGGELINKFAYSLEIVPERKDPSTLKKNKRRLYEKRYQWLAESEQSIINALNVIRWN</sequence>
<evidence type="ECO:0000313" key="2">
    <source>
        <dbReference type="Proteomes" id="UP000290287"/>
    </source>
</evidence>
<dbReference type="PANTHER" id="PTHR38785">
    <property type="entry name" value="HOMOLOG OF VIRK"/>
    <property type="match status" value="1"/>
</dbReference>
<proteinExistence type="predicted"/>